<dbReference type="NCBIfam" id="TIGR00229">
    <property type="entry name" value="sensory_box"/>
    <property type="match status" value="1"/>
</dbReference>
<keyword evidence="6" id="KW-1133">Transmembrane helix</keyword>
<keyword evidence="4" id="KW-0418">Kinase</keyword>
<dbReference type="GeneID" id="97609520"/>
<dbReference type="CDD" id="cd00075">
    <property type="entry name" value="HATPase"/>
    <property type="match status" value="1"/>
</dbReference>
<evidence type="ECO:0000259" key="7">
    <source>
        <dbReference type="PROSITE" id="PS50109"/>
    </source>
</evidence>
<dbReference type="GO" id="GO:0000156">
    <property type="term" value="F:phosphorelay response regulator activity"/>
    <property type="evidence" value="ECO:0007669"/>
    <property type="project" value="TreeGrafter"/>
</dbReference>
<dbReference type="AlphaFoldDB" id="A0A2V2NDT2"/>
<dbReference type="InterPro" id="IPR035965">
    <property type="entry name" value="PAS-like_dom_sf"/>
</dbReference>
<dbReference type="SUPFAM" id="SSF55785">
    <property type="entry name" value="PYP-like sensor domain (PAS domain)"/>
    <property type="match status" value="1"/>
</dbReference>
<evidence type="ECO:0000256" key="3">
    <source>
        <dbReference type="ARBA" id="ARBA00022679"/>
    </source>
</evidence>
<dbReference type="SMART" id="SM00387">
    <property type="entry name" value="HATPase_c"/>
    <property type="match status" value="1"/>
</dbReference>
<reference evidence="8 9" key="1">
    <citation type="submission" date="2018-05" db="EMBL/GenBank/DDBJ databases">
        <title>Draft genome of Methanospirillum stamsii Pt1.</title>
        <authorList>
            <person name="Dueholm M.S."/>
            <person name="Nielsen P.H."/>
            <person name="Bakmann L.F."/>
            <person name="Otzen D.E."/>
        </authorList>
    </citation>
    <scope>NUCLEOTIDE SEQUENCE [LARGE SCALE GENOMIC DNA]</scope>
    <source>
        <strain evidence="8 9">Pt1</strain>
    </source>
</reference>
<organism evidence="8 9">
    <name type="scientific">Methanospirillum stamsii</name>
    <dbReference type="NCBI Taxonomy" id="1277351"/>
    <lineage>
        <taxon>Archaea</taxon>
        <taxon>Methanobacteriati</taxon>
        <taxon>Methanobacteriota</taxon>
        <taxon>Stenosarchaea group</taxon>
        <taxon>Methanomicrobia</taxon>
        <taxon>Methanomicrobiales</taxon>
        <taxon>Methanospirillaceae</taxon>
        <taxon>Methanospirillum</taxon>
    </lineage>
</organism>
<evidence type="ECO:0000313" key="8">
    <source>
        <dbReference type="EMBL" id="PWR75746.1"/>
    </source>
</evidence>
<evidence type="ECO:0000256" key="2">
    <source>
        <dbReference type="ARBA" id="ARBA00012438"/>
    </source>
</evidence>
<dbReference type="Proteomes" id="UP000245934">
    <property type="component" value="Unassembled WGS sequence"/>
</dbReference>
<dbReference type="Gene3D" id="3.30.565.10">
    <property type="entry name" value="Histidine kinase-like ATPase, C-terminal domain"/>
    <property type="match status" value="1"/>
</dbReference>
<dbReference type="OrthoDB" id="8127at2157"/>
<proteinExistence type="predicted"/>
<dbReference type="Gene3D" id="3.30.450.20">
    <property type="entry name" value="PAS domain"/>
    <property type="match status" value="1"/>
</dbReference>
<sequence>MDPLSQSWHLFLDWFENISLLVVLIFLYNYIPDRFFIHRDRIYSVFVGLIFTFAAIMGIFIPWGGTSHPSIGINGVLVPLAGLVGGPVSAAIITVTLVLSRLPLNFVGIDLSDILITIIAGIIGALFYLLRERKILKLAPLTELVILSSLFACITGIVLICNPVHDQNVPPGAQILSVPVIEVAVIIFFGLILLGSVIRAIDRKRDDEYELVAYKEHLEALVQERTAALERTNSLQEATIESTTDGIIVTGLHGEVTGYNSAGASVLGIVDKKCESNQIPDIYSLVCSQVHKPDNLLQCQEKLADYPHEPIKVDLKFQNGSTYELSVTPHRLAGVIIGHVYNFRNITKRKMAEEAIKTVNQKLLLLSGITRHDILNQLTALNLYVQLVIDETTDTGIKEHLYQIDQILKTMQLHTEFTSDYQDVGLHEPVWQIPGDIFIQASAAFKDKGIEFKTGKIEYEIYTDPLLERVFYNLIDNSLRHGEHVSSISLTEYMNGHKLVLVYHDNGTGILPAEKEKIFQKGFGKHTGFGMFLIHEILSITGISIREKGIYGEGVRFEITVPPDKFRPKTEPAT</sequence>
<feature type="domain" description="Histidine kinase" evidence="7">
    <location>
        <begin position="369"/>
        <end position="565"/>
    </location>
</feature>
<accession>A0A2V2NDT2</accession>
<keyword evidence="3" id="KW-0808">Transferase</keyword>
<feature type="transmembrane region" description="Helical" evidence="6">
    <location>
        <begin position="180"/>
        <end position="201"/>
    </location>
</feature>
<keyword evidence="6" id="KW-0812">Transmembrane</keyword>
<evidence type="ECO:0000313" key="9">
    <source>
        <dbReference type="Proteomes" id="UP000245934"/>
    </source>
</evidence>
<dbReference type="GO" id="GO:0030295">
    <property type="term" value="F:protein kinase activator activity"/>
    <property type="evidence" value="ECO:0007669"/>
    <property type="project" value="TreeGrafter"/>
</dbReference>
<feature type="transmembrane region" description="Helical" evidence="6">
    <location>
        <begin position="111"/>
        <end position="129"/>
    </location>
</feature>
<feature type="transmembrane region" description="Helical" evidence="6">
    <location>
        <begin position="43"/>
        <end position="64"/>
    </location>
</feature>
<dbReference type="GO" id="GO:0007234">
    <property type="term" value="P:osmosensory signaling via phosphorelay pathway"/>
    <property type="evidence" value="ECO:0007669"/>
    <property type="project" value="TreeGrafter"/>
</dbReference>
<dbReference type="GO" id="GO:0016020">
    <property type="term" value="C:membrane"/>
    <property type="evidence" value="ECO:0007669"/>
    <property type="project" value="UniProtKB-SubCell"/>
</dbReference>
<dbReference type="SUPFAM" id="SSF55874">
    <property type="entry name" value="ATPase domain of HSP90 chaperone/DNA topoisomerase II/histidine kinase"/>
    <property type="match status" value="1"/>
</dbReference>
<feature type="transmembrane region" description="Helical" evidence="6">
    <location>
        <begin position="141"/>
        <end position="160"/>
    </location>
</feature>
<evidence type="ECO:0000256" key="1">
    <source>
        <dbReference type="ARBA" id="ARBA00000085"/>
    </source>
</evidence>
<name>A0A2V2NDT2_9EURY</name>
<gene>
    <name evidence="8" type="ORF">DLD82_03970</name>
</gene>
<dbReference type="InterPro" id="IPR036890">
    <property type="entry name" value="HATPase_C_sf"/>
</dbReference>
<keyword evidence="9" id="KW-1185">Reference proteome</keyword>
<dbReference type="PROSITE" id="PS50109">
    <property type="entry name" value="HIS_KIN"/>
    <property type="match status" value="1"/>
</dbReference>
<evidence type="ECO:0000256" key="6">
    <source>
        <dbReference type="SAM" id="Phobius"/>
    </source>
</evidence>
<dbReference type="RefSeq" id="WP_109939811.1">
    <property type="nucleotide sequence ID" value="NZ_CP176366.1"/>
</dbReference>
<evidence type="ECO:0000256" key="5">
    <source>
        <dbReference type="ARBA" id="ARBA00023136"/>
    </source>
</evidence>
<keyword evidence="5 6" id="KW-0472">Membrane</keyword>
<dbReference type="PANTHER" id="PTHR42878:SF14">
    <property type="entry name" value="OSMOLARITY TWO-COMPONENT SYSTEM PROTEIN SSK1"/>
    <property type="match status" value="1"/>
</dbReference>
<feature type="transmembrane region" description="Helical" evidence="6">
    <location>
        <begin position="12"/>
        <end position="31"/>
    </location>
</feature>
<dbReference type="InterPro" id="IPR005467">
    <property type="entry name" value="His_kinase_dom"/>
</dbReference>
<dbReference type="PANTHER" id="PTHR42878">
    <property type="entry name" value="TWO-COMPONENT HISTIDINE KINASE"/>
    <property type="match status" value="1"/>
</dbReference>
<evidence type="ECO:0000256" key="4">
    <source>
        <dbReference type="ARBA" id="ARBA00022777"/>
    </source>
</evidence>
<dbReference type="InterPro" id="IPR000014">
    <property type="entry name" value="PAS"/>
</dbReference>
<dbReference type="GO" id="GO:0004673">
    <property type="term" value="F:protein histidine kinase activity"/>
    <property type="evidence" value="ECO:0007669"/>
    <property type="project" value="UniProtKB-EC"/>
</dbReference>
<dbReference type="Pfam" id="PF02518">
    <property type="entry name" value="HATPase_c"/>
    <property type="match status" value="1"/>
</dbReference>
<feature type="transmembrane region" description="Helical" evidence="6">
    <location>
        <begin position="76"/>
        <end position="99"/>
    </location>
</feature>
<dbReference type="InterPro" id="IPR003594">
    <property type="entry name" value="HATPase_dom"/>
</dbReference>
<comment type="catalytic activity">
    <reaction evidence="1">
        <text>ATP + protein L-histidine = ADP + protein N-phospho-L-histidine.</text>
        <dbReference type="EC" id="2.7.13.3"/>
    </reaction>
</comment>
<comment type="caution">
    <text evidence="8">The sequence shown here is derived from an EMBL/GenBank/DDBJ whole genome shotgun (WGS) entry which is preliminary data.</text>
</comment>
<protein>
    <recommendedName>
        <fullName evidence="2">histidine kinase</fullName>
        <ecNumber evidence="2">2.7.13.3</ecNumber>
    </recommendedName>
</protein>
<dbReference type="EC" id="2.7.13.3" evidence="2"/>
<dbReference type="InterPro" id="IPR050351">
    <property type="entry name" value="BphY/WalK/GraS-like"/>
</dbReference>
<dbReference type="EMBL" id="QGMZ01000008">
    <property type="protein sequence ID" value="PWR75746.1"/>
    <property type="molecule type" value="Genomic_DNA"/>
</dbReference>